<comment type="function">
    <text evidence="1 10">Role in flagellar biosynthesis.</text>
</comment>
<keyword evidence="11" id="KW-0966">Cell projection</keyword>
<dbReference type="GO" id="GO:0005886">
    <property type="term" value="C:plasma membrane"/>
    <property type="evidence" value="ECO:0007669"/>
    <property type="project" value="UniProtKB-SubCell"/>
</dbReference>
<comment type="similarity">
    <text evidence="2 10">Belongs to the FliR/MopE/SpaR family.</text>
</comment>
<evidence type="ECO:0000313" key="11">
    <source>
        <dbReference type="EMBL" id="ORJ63508.1"/>
    </source>
</evidence>
<evidence type="ECO:0000256" key="7">
    <source>
        <dbReference type="ARBA" id="ARBA00023136"/>
    </source>
</evidence>
<keyword evidence="8 10" id="KW-0975">Bacterial flagellum</keyword>
<keyword evidence="4 10" id="KW-1003">Cell membrane</keyword>
<proteinExistence type="inferred from homology"/>
<dbReference type="OrthoDB" id="9797790at2"/>
<evidence type="ECO:0000256" key="9">
    <source>
        <dbReference type="NCBIfam" id="TIGR01400"/>
    </source>
</evidence>
<feature type="transmembrane region" description="Helical" evidence="10">
    <location>
        <begin position="179"/>
        <end position="201"/>
    </location>
</feature>
<evidence type="ECO:0000256" key="6">
    <source>
        <dbReference type="ARBA" id="ARBA00022989"/>
    </source>
</evidence>
<dbReference type="AlphaFoldDB" id="A0A1X0YEC2"/>
<keyword evidence="6 10" id="KW-1133">Transmembrane helix</keyword>
<organism evidence="11 12">
    <name type="scientific">Geothermobacter hydrogeniphilus</name>
    <dbReference type="NCBI Taxonomy" id="1969733"/>
    <lineage>
        <taxon>Bacteria</taxon>
        <taxon>Pseudomonadati</taxon>
        <taxon>Thermodesulfobacteriota</taxon>
        <taxon>Desulfuromonadia</taxon>
        <taxon>Desulfuromonadales</taxon>
        <taxon>Geothermobacteraceae</taxon>
        <taxon>Geothermobacter</taxon>
    </lineage>
</organism>
<evidence type="ECO:0000256" key="5">
    <source>
        <dbReference type="ARBA" id="ARBA00022692"/>
    </source>
</evidence>
<evidence type="ECO:0000256" key="3">
    <source>
        <dbReference type="ARBA" id="ARBA00021717"/>
    </source>
</evidence>
<dbReference type="RefSeq" id="WP_085008676.1">
    <property type="nucleotide sequence ID" value="NZ_NAAD01000001.1"/>
</dbReference>
<dbReference type="Proteomes" id="UP000193136">
    <property type="component" value="Unassembled WGS sequence"/>
</dbReference>
<comment type="caution">
    <text evidence="11">The sequence shown here is derived from an EMBL/GenBank/DDBJ whole genome shotgun (WGS) entry which is preliminary data.</text>
</comment>
<reference evidence="11 12" key="1">
    <citation type="submission" date="2017-03" db="EMBL/GenBank/DDBJ databases">
        <title>Genome sequence of Geothermobacter sp. EPR-M, Deep-Sea Iron Reducer.</title>
        <authorList>
            <person name="Tully B."/>
            <person name="Savalia P."/>
            <person name="Abuyen K."/>
            <person name="Baughan C."/>
            <person name="Romero E."/>
            <person name="Ronkowski C."/>
            <person name="Torres B."/>
            <person name="Tremblay J."/>
            <person name="Trujillo A."/>
            <person name="Tyler M."/>
            <person name="Perez-Rodriguez I."/>
            <person name="Amend J."/>
        </authorList>
    </citation>
    <scope>NUCLEOTIDE SEQUENCE [LARGE SCALE GENOMIC DNA]</scope>
    <source>
        <strain evidence="11 12">EPR-M</strain>
    </source>
</reference>
<dbReference type="InterPro" id="IPR002010">
    <property type="entry name" value="T3SS_IM_R"/>
</dbReference>
<evidence type="ECO:0000256" key="10">
    <source>
        <dbReference type="RuleBase" id="RU362071"/>
    </source>
</evidence>
<dbReference type="GO" id="GO:0009425">
    <property type="term" value="C:bacterial-type flagellum basal body"/>
    <property type="evidence" value="ECO:0007669"/>
    <property type="project" value="UniProtKB-SubCell"/>
</dbReference>
<feature type="transmembrane region" description="Helical" evidence="10">
    <location>
        <begin position="12"/>
        <end position="31"/>
    </location>
</feature>
<feature type="transmembrane region" description="Helical" evidence="10">
    <location>
        <begin position="128"/>
        <end position="147"/>
    </location>
</feature>
<keyword evidence="5 10" id="KW-0812">Transmembrane</keyword>
<keyword evidence="7 10" id="KW-0472">Membrane</keyword>
<dbReference type="GO" id="GO:0006605">
    <property type="term" value="P:protein targeting"/>
    <property type="evidence" value="ECO:0007669"/>
    <property type="project" value="UniProtKB-UniRule"/>
</dbReference>
<gene>
    <name evidence="11" type="ORF">B5V00_01185</name>
</gene>
<dbReference type="PRINTS" id="PR00953">
    <property type="entry name" value="TYPE3IMRPROT"/>
</dbReference>
<dbReference type="PANTHER" id="PTHR30065">
    <property type="entry name" value="FLAGELLAR BIOSYNTHETIC PROTEIN FLIR"/>
    <property type="match status" value="1"/>
</dbReference>
<keyword evidence="11" id="KW-0282">Flagellum</keyword>
<comment type="subcellular location">
    <subcellularLocation>
        <location evidence="10">Cell membrane</location>
        <topology evidence="10">Multi-pass membrane protein</topology>
    </subcellularLocation>
    <subcellularLocation>
        <location evidence="10">Bacterial flagellum basal body</location>
    </subcellularLocation>
</comment>
<keyword evidence="11" id="KW-0969">Cilium</keyword>
<dbReference type="InterPro" id="IPR006303">
    <property type="entry name" value="FliR"/>
</dbReference>
<dbReference type="NCBIfam" id="TIGR01400">
    <property type="entry name" value="fliR"/>
    <property type="match status" value="1"/>
</dbReference>
<protein>
    <recommendedName>
        <fullName evidence="3 9">Flagellar biosynthetic protein FliR</fullName>
    </recommendedName>
</protein>
<evidence type="ECO:0000256" key="1">
    <source>
        <dbReference type="ARBA" id="ARBA00002578"/>
    </source>
</evidence>
<evidence type="ECO:0000256" key="8">
    <source>
        <dbReference type="ARBA" id="ARBA00023143"/>
    </source>
</evidence>
<dbReference type="GO" id="GO:0044780">
    <property type="term" value="P:bacterial-type flagellum assembly"/>
    <property type="evidence" value="ECO:0007669"/>
    <property type="project" value="UniProtKB-UniRule"/>
</dbReference>
<dbReference type="PANTHER" id="PTHR30065:SF8">
    <property type="entry name" value="FLAGELLAR BIOSYNTHETIC PROTEIN FLIR"/>
    <property type="match status" value="1"/>
</dbReference>
<name>A0A1X0YEC2_9BACT</name>
<accession>A0A1X0YEC2</accession>
<evidence type="ECO:0000256" key="2">
    <source>
        <dbReference type="ARBA" id="ARBA00009772"/>
    </source>
</evidence>
<dbReference type="EMBL" id="NAAD01000001">
    <property type="protein sequence ID" value="ORJ63508.1"/>
    <property type="molecule type" value="Genomic_DNA"/>
</dbReference>
<feature type="transmembrane region" description="Helical" evidence="10">
    <location>
        <begin position="38"/>
        <end position="56"/>
    </location>
</feature>
<feature type="transmembrane region" description="Helical" evidence="10">
    <location>
        <begin position="68"/>
        <end position="88"/>
    </location>
</feature>
<evidence type="ECO:0000313" key="12">
    <source>
        <dbReference type="Proteomes" id="UP000193136"/>
    </source>
</evidence>
<keyword evidence="12" id="KW-1185">Reference proteome</keyword>
<evidence type="ECO:0000256" key="4">
    <source>
        <dbReference type="ARBA" id="ARBA00022475"/>
    </source>
</evidence>
<dbReference type="STRING" id="1969733.B5V00_01185"/>
<sequence>MTLPQLSVETIQAFLICLVRVAALIGTLPLYSGGQTPMRVRAGLTVMLTLMIFPLVRATLPQASMEPVSLLILLTGEGMFGLMVGYLARFIFTAVELGGTVIGYQMGFAAANVFDPQNQRQVSLISQFQNVLAILIFLSLNIHHYFIRALVNSFEMLPPGHWDFSGGAVPYLLELAGKMFVLGIQLSAPILAVLLLSGLVLGIMARVFPQLNVFLLSFPLNIGITFLLMGLTLNLMVALLNQEFSDLEQRFRLLFEAL</sequence>
<dbReference type="Pfam" id="PF01311">
    <property type="entry name" value="Bac_export_1"/>
    <property type="match status" value="1"/>
</dbReference>
<feature type="transmembrane region" description="Helical" evidence="10">
    <location>
        <begin position="213"/>
        <end position="240"/>
    </location>
</feature>